<dbReference type="AlphaFoldDB" id="A0A3S5B4N1"/>
<evidence type="ECO:0000313" key="1">
    <source>
        <dbReference type="EMBL" id="VEL33501.1"/>
    </source>
</evidence>
<organism evidence="1 2">
    <name type="scientific">Protopolystoma xenopodis</name>
    <dbReference type="NCBI Taxonomy" id="117903"/>
    <lineage>
        <taxon>Eukaryota</taxon>
        <taxon>Metazoa</taxon>
        <taxon>Spiralia</taxon>
        <taxon>Lophotrochozoa</taxon>
        <taxon>Platyhelminthes</taxon>
        <taxon>Monogenea</taxon>
        <taxon>Polyopisthocotylea</taxon>
        <taxon>Polystomatidea</taxon>
        <taxon>Polystomatidae</taxon>
        <taxon>Protopolystoma</taxon>
    </lineage>
</organism>
<keyword evidence="2" id="KW-1185">Reference proteome</keyword>
<dbReference type="Proteomes" id="UP000784294">
    <property type="component" value="Unassembled WGS sequence"/>
</dbReference>
<dbReference type="EMBL" id="CAAALY010245897">
    <property type="protein sequence ID" value="VEL33501.1"/>
    <property type="molecule type" value="Genomic_DNA"/>
</dbReference>
<sequence>MGAASSNNTTVPRRSAFHDALASVEGAGHSVTYEDKHTQPAYLAPPVEEAFVRHPTRWPCLGLCVEQTTPQIVVPYPPTGSPERLNWGLGVLVLGRDLADSDVAHDTSKDALFP</sequence>
<comment type="caution">
    <text evidence="1">The sequence shown here is derived from an EMBL/GenBank/DDBJ whole genome shotgun (WGS) entry which is preliminary data.</text>
</comment>
<accession>A0A3S5B4N1</accession>
<evidence type="ECO:0000313" key="2">
    <source>
        <dbReference type="Proteomes" id="UP000784294"/>
    </source>
</evidence>
<name>A0A3S5B4N1_9PLAT</name>
<reference evidence="1" key="1">
    <citation type="submission" date="2018-11" db="EMBL/GenBank/DDBJ databases">
        <authorList>
            <consortium name="Pathogen Informatics"/>
        </authorList>
    </citation>
    <scope>NUCLEOTIDE SEQUENCE</scope>
</reference>
<gene>
    <name evidence="1" type="ORF">PXEA_LOCUS26941</name>
</gene>
<protein>
    <submittedName>
        <fullName evidence="1">Uncharacterized protein</fullName>
    </submittedName>
</protein>
<proteinExistence type="predicted"/>